<dbReference type="InterPro" id="IPR008822">
    <property type="entry name" value="Endonuclease_RusA-like"/>
</dbReference>
<dbReference type="AlphaFoldDB" id="A0A382RW12"/>
<dbReference type="GO" id="GO:0006310">
    <property type="term" value="P:DNA recombination"/>
    <property type="evidence" value="ECO:0007669"/>
    <property type="project" value="InterPro"/>
</dbReference>
<sequence length="122" mass="14399">MILDVSPCSKPRMTRADRWKKRQSVLKFFAFRDAVKQSPAWKTLQLLDMDSFKIVFHVPMPKSWSKKKKAQFEGKPHQQRPDLDNYLKAWKDSVYEEDAIVWHVEATKLWTSGPGYIMVIQT</sequence>
<dbReference type="Pfam" id="PF05866">
    <property type="entry name" value="RusA"/>
    <property type="match status" value="1"/>
</dbReference>
<dbReference type="GO" id="GO:0006281">
    <property type="term" value="P:DNA repair"/>
    <property type="evidence" value="ECO:0007669"/>
    <property type="project" value="InterPro"/>
</dbReference>
<evidence type="ECO:0000313" key="1">
    <source>
        <dbReference type="EMBL" id="SVD01833.1"/>
    </source>
</evidence>
<gene>
    <name evidence="1" type="ORF">METZ01_LOCUS354687</name>
</gene>
<name>A0A382RW12_9ZZZZ</name>
<proteinExistence type="predicted"/>
<dbReference type="GO" id="GO:0000287">
    <property type="term" value="F:magnesium ion binding"/>
    <property type="evidence" value="ECO:0007669"/>
    <property type="project" value="InterPro"/>
</dbReference>
<dbReference type="EMBL" id="UINC01124587">
    <property type="protein sequence ID" value="SVD01833.1"/>
    <property type="molecule type" value="Genomic_DNA"/>
</dbReference>
<dbReference type="InterPro" id="IPR036614">
    <property type="entry name" value="RusA-like_sf"/>
</dbReference>
<reference evidence="1" key="1">
    <citation type="submission" date="2018-05" db="EMBL/GenBank/DDBJ databases">
        <authorList>
            <person name="Lanie J.A."/>
            <person name="Ng W.-L."/>
            <person name="Kazmierczak K.M."/>
            <person name="Andrzejewski T.M."/>
            <person name="Davidsen T.M."/>
            <person name="Wayne K.J."/>
            <person name="Tettelin H."/>
            <person name="Glass J.I."/>
            <person name="Rusch D."/>
            <person name="Podicherti R."/>
            <person name="Tsui H.-C.T."/>
            <person name="Winkler M.E."/>
        </authorList>
    </citation>
    <scope>NUCLEOTIDE SEQUENCE</scope>
</reference>
<dbReference type="SUPFAM" id="SSF103084">
    <property type="entry name" value="Holliday junction resolvase RusA"/>
    <property type="match status" value="1"/>
</dbReference>
<protein>
    <submittedName>
        <fullName evidence="1">Uncharacterized protein</fullName>
    </submittedName>
</protein>
<organism evidence="1">
    <name type="scientific">marine metagenome</name>
    <dbReference type="NCBI Taxonomy" id="408172"/>
    <lineage>
        <taxon>unclassified sequences</taxon>
        <taxon>metagenomes</taxon>
        <taxon>ecological metagenomes</taxon>
    </lineage>
</organism>
<accession>A0A382RW12</accession>